<keyword evidence="1" id="KW-0479">Metal-binding</keyword>
<dbReference type="EMBL" id="JACVVK020000391">
    <property type="protein sequence ID" value="KAK7475907.1"/>
    <property type="molecule type" value="Genomic_DNA"/>
</dbReference>
<dbReference type="Proteomes" id="UP001519460">
    <property type="component" value="Unassembled WGS sequence"/>
</dbReference>
<keyword evidence="1" id="KW-0408">Iron</keyword>
<keyword evidence="1" id="KW-0349">Heme</keyword>
<evidence type="ECO:0000256" key="2">
    <source>
        <dbReference type="SAM" id="SignalP"/>
    </source>
</evidence>
<feature type="chain" id="PRO_5044751846" description="Peroxinectin" evidence="2">
    <location>
        <begin position="19"/>
        <end position="592"/>
    </location>
</feature>
<sequence length="592" mass="66402">MFIGSVFWAAAVFGMPCGFRPCAQDLYLRCPYGLQKDQMGCDICACLPSPEPHKTIYFGASPEHVDAATTGQIRVAAVDVKQRHPSMCHTAEFLRWRTADGTCNNIRNYGATFMPVARLLPAAYDDGRQAPRTRSVRGGPLPSPRRISRVLHMDSDVTDRFSIMFMQFGQFIDHDMTAFPLPTDPRENVNSVTSFVDGSLIYGSSEERMRELREDNGTGILLRTSFGGYLPLDRVDSCIRRRTSDPCFLAGDDRVNEQPGLTTLHTVFVRYHNHLAISLRNRRPGASDEFIFQRARAIVGATLQNILYGQWLPLVLGPAYMHRYGLTTGRTVQYNPDIDPRIVSVFSTSAFRFGHSMIPHTLHIGNRRARLRDLFNKPFEVFENLDLLAVGLVNATGLNQRAQRVDHHFAREITNHLFQPRDRPRQALDLVSLNIQRGRDHGLPSFSRFRQACGLPPVSSFQDTCLGNMGSTLQQLYSDVNDIDVFPGSMVEPRAEGAIVGPTIACLLSRQFHALKYGDRFYFETCSGHHGFSPRQMEELRKTSLAQVLCRTLQLSSVQRDVFQVAGPSNPMLSCGDIEADEPDLIVLANDT</sequence>
<dbReference type="Gene3D" id="1.10.640.10">
    <property type="entry name" value="Haem peroxidase domain superfamily, animal type"/>
    <property type="match status" value="1"/>
</dbReference>
<accession>A0ABD0JN40</accession>
<keyword evidence="2" id="KW-0732">Signal</keyword>
<proteinExistence type="predicted"/>
<feature type="signal peptide" evidence="2">
    <location>
        <begin position="1"/>
        <end position="18"/>
    </location>
</feature>
<dbReference type="PROSITE" id="PS50292">
    <property type="entry name" value="PEROXIDASE_3"/>
    <property type="match status" value="1"/>
</dbReference>
<evidence type="ECO:0000313" key="4">
    <source>
        <dbReference type="Proteomes" id="UP001519460"/>
    </source>
</evidence>
<dbReference type="SUPFAM" id="SSF48113">
    <property type="entry name" value="Heme-dependent peroxidases"/>
    <property type="match status" value="1"/>
</dbReference>
<organism evidence="3 4">
    <name type="scientific">Batillaria attramentaria</name>
    <dbReference type="NCBI Taxonomy" id="370345"/>
    <lineage>
        <taxon>Eukaryota</taxon>
        <taxon>Metazoa</taxon>
        <taxon>Spiralia</taxon>
        <taxon>Lophotrochozoa</taxon>
        <taxon>Mollusca</taxon>
        <taxon>Gastropoda</taxon>
        <taxon>Caenogastropoda</taxon>
        <taxon>Sorbeoconcha</taxon>
        <taxon>Cerithioidea</taxon>
        <taxon>Batillariidae</taxon>
        <taxon>Batillaria</taxon>
    </lineage>
</organism>
<dbReference type="AlphaFoldDB" id="A0ABD0JN40"/>
<gene>
    <name evidence="3" type="ORF">BaRGS_00032875</name>
</gene>
<dbReference type="PANTHER" id="PTHR11475">
    <property type="entry name" value="OXIDASE/PEROXIDASE"/>
    <property type="match status" value="1"/>
</dbReference>
<dbReference type="PANTHER" id="PTHR11475:SF134">
    <property type="entry name" value="LD42267P"/>
    <property type="match status" value="1"/>
</dbReference>
<dbReference type="InterPro" id="IPR011061">
    <property type="entry name" value="Hirudin/antistatin"/>
</dbReference>
<dbReference type="InterPro" id="IPR037120">
    <property type="entry name" value="Haem_peroxidase_sf_animal"/>
</dbReference>
<dbReference type="Pfam" id="PF03098">
    <property type="entry name" value="An_peroxidase"/>
    <property type="match status" value="2"/>
</dbReference>
<feature type="binding site" description="axial binding residue" evidence="1">
    <location>
        <position position="355"/>
    </location>
    <ligand>
        <name>heme b</name>
        <dbReference type="ChEBI" id="CHEBI:60344"/>
    </ligand>
    <ligandPart>
        <name>Fe</name>
        <dbReference type="ChEBI" id="CHEBI:18248"/>
    </ligandPart>
</feature>
<dbReference type="PRINTS" id="PR00457">
    <property type="entry name" value="ANPEROXIDASE"/>
</dbReference>
<evidence type="ECO:0000313" key="3">
    <source>
        <dbReference type="EMBL" id="KAK7475907.1"/>
    </source>
</evidence>
<comment type="caution">
    <text evidence="3">The sequence shown here is derived from an EMBL/GenBank/DDBJ whole genome shotgun (WGS) entry which is preliminary data.</text>
</comment>
<name>A0ABD0JN40_9CAEN</name>
<dbReference type="InterPro" id="IPR019791">
    <property type="entry name" value="Haem_peroxidase_animal"/>
</dbReference>
<dbReference type="SUPFAM" id="SSF57262">
    <property type="entry name" value="Leech antihemostatic proteins"/>
    <property type="match status" value="1"/>
</dbReference>
<evidence type="ECO:0000256" key="1">
    <source>
        <dbReference type="PIRSR" id="PIRSR619791-2"/>
    </source>
</evidence>
<dbReference type="InterPro" id="IPR010255">
    <property type="entry name" value="Haem_peroxidase_sf"/>
</dbReference>
<protein>
    <recommendedName>
        <fullName evidence="5">Peroxinectin</fullName>
    </recommendedName>
</protein>
<reference evidence="3 4" key="1">
    <citation type="journal article" date="2023" name="Sci. Data">
        <title>Genome assembly of the Korean intertidal mud-creeper Batillaria attramentaria.</title>
        <authorList>
            <person name="Patra A.K."/>
            <person name="Ho P.T."/>
            <person name="Jun S."/>
            <person name="Lee S.J."/>
            <person name="Kim Y."/>
            <person name="Won Y.J."/>
        </authorList>
    </citation>
    <scope>NUCLEOTIDE SEQUENCE [LARGE SCALE GENOMIC DNA]</scope>
    <source>
        <strain evidence="3">Wonlab-2016</strain>
    </source>
</reference>
<keyword evidence="4" id="KW-1185">Reference proteome</keyword>
<evidence type="ECO:0008006" key="5">
    <source>
        <dbReference type="Google" id="ProtNLM"/>
    </source>
</evidence>
<dbReference type="CDD" id="cd09823">
    <property type="entry name" value="peroxinectin_like"/>
    <property type="match status" value="1"/>
</dbReference>